<feature type="region of interest" description="Disordered" evidence="1">
    <location>
        <begin position="236"/>
        <end position="356"/>
    </location>
</feature>
<sequence length="356" mass="39283">IQFSVKNAFIQKYTLFLTAVCLVMTFMNMMNRIHYIGASYAIGAILMGITNHIHNSLSITGIGCILDMFYLISRSYNSSWASVRYFQCIIYILAIVYELMYMTMLHCYWQYTEATKTQPQTSWLKKQMILPVKLGQSSVGALNPSVSMPQSIQTTEPDAAINSTVLIQESNTESQNSSAETPEPNEVTETRQALTELNVTTPESNVVSEHGADIKLSVDIEPSTAADLSVEVLKHTVSSTEPNEEELNSIVATPEPIEITEPVENSTDRSNTLANLNTPMQGSNSAELNSVSDTQKSIGEMESKPISESDKKDTEENVLSMEPDINASEHNVTLTNTSATAQENSVSIPETNEEKQ</sequence>
<reference evidence="3 4" key="1">
    <citation type="submission" date="2019-08" db="EMBL/GenBank/DDBJ databases">
        <title>The genome of the soybean aphid Biotype 1, its phylome, world population structure and adaptation to the North American continent.</title>
        <authorList>
            <person name="Giordano R."/>
            <person name="Donthu R.K."/>
            <person name="Hernandez A.G."/>
            <person name="Wright C.L."/>
            <person name="Zimin A.V."/>
        </authorList>
    </citation>
    <scope>NUCLEOTIDE SEQUENCE [LARGE SCALE GENOMIC DNA]</scope>
    <source>
        <tissue evidence="3">Whole aphids</tissue>
    </source>
</reference>
<feature type="transmembrane region" description="Helical" evidence="2">
    <location>
        <begin position="13"/>
        <end position="30"/>
    </location>
</feature>
<dbReference type="Proteomes" id="UP000475862">
    <property type="component" value="Unassembled WGS sequence"/>
</dbReference>
<feature type="region of interest" description="Disordered" evidence="1">
    <location>
        <begin position="169"/>
        <end position="190"/>
    </location>
</feature>
<feature type="non-terminal residue" evidence="3">
    <location>
        <position position="1"/>
    </location>
</feature>
<feature type="compositionally biased region" description="Polar residues" evidence="1">
    <location>
        <begin position="169"/>
        <end position="180"/>
    </location>
</feature>
<keyword evidence="4" id="KW-1185">Reference proteome</keyword>
<evidence type="ECO:0000256" key="2">
    <source>
        <dbReference type="SAM" id="Phobius"/>
    </source>
</evidence>
<evidence type="ECO:0000256" key="1">
    <source>
        <dbReference type="SAM" id="MobiDB-lite"/>
    </source>
</evidence>
<evidence type="ECO:0000313" key="3">
    <source>
        <dbReference type="EMBL" id="KAE9524223.1"/>
    </source>
</evidence>
<dbReference type="AlphaFoldDB" id="A0A6G0T0R6"/>
<feature type="compositionally biased region" description="Polar residues" evidence="1">
    <location>
        <begin position="263"/>
        <end position="297"/>
    </location>
</feature>
<dbReference type="OrthoDB" id="6597643at2759"/>
<feature type="transmembrane region" description="Helical" evidence="2">
    <location>
        <begin position="35"/>
        <end position="53"/>
    </location>
</feature>
<comment type="caution">
    <text evidence="3">The sequence shown here is derived from an EMBL/GenBank/DDBJ whole genome shotgun (WGS) entry which is preliminary data.</text>
</comment>
<feature type="compositionally biased region" description="Low complexity" evidence="1">
    <location>
        <begin position="253"/>
        <end position="262"/>
    </location>
</feature>
<gene>
    <name evidence="3" type="ORF">AGLY_015262</name>
</gene>
<keyword evidence="2" id="KW-1133">Transmembrane helix</keyword>
<keyword evidence="2" id="KW-0812">Transmembrane</keyword>
<protein>
    <submittedName>
        <fullName evidence="3">Uncharacterized protein</fullName>
    </submittedName>
</protein>
<organism evidence="3 4">
    <name type="scientific">Aphis glycines</name>
    <name type="common">Soybean aphid</name>
    <dbReference type="NCBI Taxonomy" id="307491"/>
    <lineage>
        <taxon>Eukaryota</taxon>
        <taxon>Metazoa</taxon>
        <taxon>Ecdysozoa</taxon>
        <taxon>Arthropoda</taxon>
        <taxon>Hexapoda</taxon>
        <taxon>Insecta</taxon>
        <taxon>Pterygota</taxon>
        <taxon>Neoptera</taxon>
        <taxon>Paraneoptera</taxon>
        <taxon>Hemiptera</taxon>
        <taxon>Sternorrhyncha</taxon>
        <taxon>Aphidomorpha</taxon>
        <taxon>Aphidoidea</taxon>
        <taxon>Aphididae</taxon>
        <taxon>Aphidini</taxon>
        <taxon>Aphis</taxon>
        <taxon>Aphis</taxon>
    </lineage>
</organism>
<proteinExistence type="predicted"/>
<feature type="compositionally biased region" description="Polar residues" evidence="1">
    <location>
        <begin position="328"/>
        <end position="350"/>
    </location>
</feature>
<keyword evidence="2" id="KW-0472">Membrane</keyword>
<name>A0A6G0T0R6_APHGL</name>
<evidence type="ECO:0000313" key="4">
    <source>
        <dbReference type="Proteomes" id="UP000475862"/>
    </source>
</evidence>
<feature type="transmembrane region" description="Helical" evidence="2">
    <location>
        <begin position="88"/>
        <end position="111"/>
    </location>
</feature>
<dbReference type="EMBL" id="VYZN01000070">
    <property type="protein sequence ID" value="KAE9524223.1"/>
    <property type="molecule type" value="Genomic_DNA"/>
</dbReference>
<accession>A0A6G0T0R6</accession>
<feature type="compositionally biased region" description="Basic and acidic residues" evidence="1">
    <location>
        <begin position="299"/>
        <end position="315"/>
    </location>
</feature>